<feature type="region of interest" description="Disordered" evidence="2">
    <location>
        <begin position="220"/>
        <end position="280"/>
    </location>
</feature>
<evidence type="ECO:0000313" key="4">
    <source>
        <dbReference type="EMBL" id="KAJ3659892.1"/>
    </source>
</evidence>
<proteinExistence type="predicted"/>
<feature type="compositionally biased region" description="Polar residues" evidence="2">
    <location>
        <begin position="222"/>
        <end position="236"/>
    </location>
</feature>
<feature type="domain" description="CCHC-type" evidence="3">
    <location>
        <begin position="175"/>
        <end position="190"/>
    </location>
</feature>
<gene>
    <name evidence="4" type="ORF">Zmor_011554</name>
</gene>
<evidence type="ECO:0000256" key="2">
    <source>
        <dbReference type="SAM" id="MobiDB-lite"/>
    </source>
</evidence>
<feature type="region of interest" description="Disordered" evidence="2">
    <location>
        <begin position="187"/>
        <end position="208"/>
    </location>
</feature>
<protein>
    <recommendedName>
        <fullName evidence="3">CCHC-type domain-containing protein</fullName>
    </recommendedName>
</protein>
<feature type="compositionally biased region" description="Polar residues" evidence="2">
    <location>
        <begin position="188"/>
        <end position="206"/>
    </location>
</feature>
<organism evidence="4 5">
    <name type="scientific">Zophobas morio</name>
    <dbReference type="NCBI Taxonomy" id="2755281"/>
    <lineage>
        <taxon>Eukaryota</taxon>
        <taxon>Metazoa</taxon>
        <taxon>Ecdysozoa</taxon>
        <taxon>Arthropoda</taxon>
        <taxon>Hexapoda</taxon>
        <taxon>Insecta</taxon>
        <taxon>Pterygota</taxon>
        <taxon>Neoptera</taxon>
        <taxon>Endopterygota</taxon>
        <taxon>Coleoptera</taxon>
        <taxon>Polyphaga</taxon>
        <taxon>Cucujiformia</taxon>
        <taxon>Tenebrionidae</taxon>
        <taxon>Zophobas</taxon>
    </lineage>
</organism>
<keyword evidence="1" id="KW-0862">Zinc</keyword>
<sequence>MATSAPQFPAKEQAIVMNAVDDLKLTDYVVAIGNIVQPKNIIFASRISNGRICIYMSSKLLVDQVVADHPVITIKDFEVNIRRLMNPARRIIFSNVCPSVPHNVIENLVQTLGFTAVSKMSFLRASIEGDEFKHVLSFRRQIYIQPDDSINLPSSMVIKYDNTNYRIFLSYDDVCFKCKVSGHFASDCPNQTEPTDQTDTSNSSTPLDLAVGKSRALDDQLETSNLVTPSPSTTAKRSAPDEPLTEFIPPDQPQLNLDDTDQSVRGKKIKPSDSTESLTPTSEILAPAEQLINNAHYPLTFEETVAFLEKAVGKPDILSLIREYTNDIYGVLIMVHDIYPLVSHKNLKNRCKKIQKRIKKVLSSLPEEHGTDLSGLFQTPTTSAF</sequence>
<dbReference type="SMART" id="SM00343">
    <property type="entry name" value="ZnF_C2HC"/>
    <property type="match status" value="1"/>
</dbReference>
<dbReference type="Pfam" id="PF00098">
    <property type="entry name" value="zf-CCHC"/>
    <property type="match status" value="1"/>
</dbReference>
<dbReference type="PROSITE" id="PS50158">
    <property type="entry name" value="ZF_CCHC"/>
    <property type="match status" value="1"/>
</dbReference>
<dbReference type="InterPro" id="IPR036875">
    <property type="entry name" value="Znf_CCHC_sf"/>
</dbReference>
<evidence type="ECO:0000256" key="1">
    <source>
        <dbReference type="PROSITE-ProRule" id="PRU00047"/>
    </source>
</evidence>
<dbReference type="GO" id="GO:0008270">
    <property type="term" value="F:zinc ion binding"/>
    <property type="evidence" value="ECO:0007669"/>
    <property type="project" value="UniProtKB-KW"/>
</dbReference>
<keyword evidence="5" id="KW-1185">Reference proteome</keyword>
<dbReference type="Gene3D" id="4.10.60.10">
    <property type="entry name" value="Zinc finger, CCHC-type"/>
    <property type="match status" value="1"/>
</dbReference>
<dbReference type="AlphaFoldDB" id="A0AA38ITU9"/>
<dbReference type="EMBL" id="JALNTZ010000003">
    <property type="protein sequence ID" value="KAJ3659892.1"/>
    <property type="molecule type" value="Genomic_DNA"/>
</dbReference>
<reference evidence="4" key="1">
    <citation type="journal article" date="2023" name="G3 (Bethesda)">
        <title>Whole genome assemblies of Zophobas morio and Tenebrio molitor.</title>
        <authorList>
            <person name="Kaur S."/>
            <person name="Stinson S.A."/>
            <person name="diCenzo G.C."/>
        </authorList>
    </citation>
    <scope>NUCLEOTIDE SEQUENCE</scope>
    <source>
        <strain evidence="4">QUZm001</strain>
    </source>
</reference>
<evidence type="ECO:0000259" key="3">
    <source>
        <dbReference type="PROSITE" id="PS50158"/>
    </source>
</evidence>
<keyword evidence="1" id="KW-0479">Metal-binding</keyword>
<name>A0AA38ITU9_9CUCU</name>
<evidence type="ECO:0000313" key="5">
    <source>
        <dbReference type="Proteomes" id="UP001168821"/>
    </source>
</evidence>
<keyword evidence="1" id="KW-0863">Zinc-finger</keyword>
<dbReference type="InterPro" id="IPR001878">
    <property type="entry name" value="Znf_CCHC"/>
</dbReference>
<accession>A0AA38ITU9</accession>
<dbReference type="SUPFAM" id="SSF57756">
    <property type="entry name" value="Retrovirus zinc finger-like domains"/>
    <property type="match status" value="1"/>
</dbReference>
<comment type="caution">
    <text evidence="4">The sequence shown here is derived from an EMBL/GenBank/DDBJ whole genome shotgun (WGS) entry which is preliminary data.</text>
</comment>
<dbReference type="GO" id="GO:0003676">
    <property type="term" value="F:nucleic acid binding"/>
    <property type="evidence" value="ECO:0007669"/>
    <property type="project" value="InterPro"/>
</dbReference>
<dbReference type="Proteomes" id="UP001168821">
    <property type="component" value="Unassembled WGS sequence"/>
</dbReference>